<keyword evidence="3" id="KW-1185">Reference proteome</keyword>
<dbReference type="AlphaFoldDB" id="A0A9W6I9Y6"/>
<dbReference type="Proteomes" id="UP001143474">
    <property type="component" value="Unassembled WGS sequence"/>
</dbReference>
<evidence type="ECO:0000313" key="2">
    <source>
        <dbReference type="EMBL" id="GLK14790.1"/>
    </source>
</evidence>
<name>A0A9W6I9Y6_9ACTN</name>
<gene>
    <name evidence="2" type="ORF">GCM10017600_82020</name>
</gene>
<evidence type="ECO:0000256" key="1">
    <source>
        <dbReference type="SAM" id="Phobius"/>
    </source>
</evidence>
<proteinExistence type="predicted"/>
<accession>A0A9W6I9Y6</accession>
<keyword evidence="1" id="KW-1133">Transmembrane helix</keyword>
<reference evidence="2" key="1">
    <citation type="journal article" date="2014" name="Int. J. Syst. Evol. Microbiol.">
        <title>Complete genome sequence of Corynebacterium casei LMG S-19264T (=DSM 44701T), isolated from a smear-ripened cheese.</title>
        <authorList>
            <consortium name="US DOE Joint Genome Institute (JGI-PGF)"/>
            <person name="Walter F."/>
            <person name="Albersmeier A."/>
            <person name="Kalinowski J."/>
            <person name="Ruckert C."/>
        </authorList>
    </citation>
    <scope>NUCLEOTIDE SEQUENCE</scope>
    <source>
        <strain evidence="2">VKM Ac-2007</strain>
    </source>
</reference>
<dbReference type="EMBL" id="BSEV01000037">
    <property type="protein sequence ID" value="GLK14790.1"/>
    <property type="molecule type" value="Genomic_DNA"/>
</dbReference>
<protein>
    <submittedName>
        <fullName evidence="2">Uncharacterized protein</fullName>
    </submittedName>
</protein>
<comment type="caution">
    <text evidence="2">The sequence shown here is derived from an EMBL/GenBank/DDBJ whole genome shotgun (WGS) entry which is preliminary data.</text>
</comment>
<feature type="transmembrane region" description="Helical" evidence="1">
    <location>
        <begin position="7"/>
        <end position="27"/>
    </location>
</feature>
<evidence type="ECO:0000313" key="3">
    <source>
        <dbReference type="Proteomes" id="UP001143474"/>
    </source>
</evidence>
<sequence length="117" mass="11320">MGARRGVLAVTCVVVAVFGVVFTVIRWEQADRIATAVSALGALAAVGVAVWAALPGTGTRTRVRVSGTGKAVSGPGGQAVTGVSGAVAAAAGEIVVERTGDADASEGGDATSGVRLT</sequence>
<dbReference type="RefSeq" id="WP_271223020.1">
    <property type="nucleotide sequence ID" value="NZ_BAAAVD010000059.1"/>
</dbReference>
<reference evidence="2" key="2">
    <citation type="submission" date="2023-01" db="EMBL/GenBank/DDBJ databases">
        <authorList>
            <person name="Sun Q."/>
            <person name="Evtushenko L."/>
        </authorList>
    </citation>
    <scope>NUCLEOTIDE SEQUENCE</scope>
    <source>
        <strain evidence="2">VKM Ac-2007</strain>
    </source>
</reference>
<organism evidence="2 3">
    <name type="scientific">Streptosporangium carneum</name>
    <dbReference type="NCBI Taxonomy" id="47481"/>
    <lineage>
        <taxon>Bacteria</taxon>
        <taxon>Bacillati</taxon>
        <taxon>Actinomycetota</taxon>
        <taxon>Actinomycetes</taxon>
        <taxon>Streptosporangiales</taxon>
        <taxon>Streptosporangiaceae</taxon>
        <taxon>Streptosporangium</taxon>
    </lineage>
</organism>
<keyword evidence="1" id="KW-0812">Transmembrane</keyword>
<feature type="transmembrane region" description="Helical" evidence="1">
    <location>
        <begin position="33"/>
        <end position="54"/>
    </location>
</feature>
<keyword evidence="1" id="KW-0472">Membrane</keyword>